<dbReference type="Gene3D" id="3.20.20.140">
    <property type="entry name" value="Metal-dependent hydrolases"/>
    <property type="match status" value="1"/>
</dbReference>
<organism evidence="3 4">
    <name type="scientific">Pseudogracilibacillus auburnensis</name>
    <dbReference type="NCBI Taxonomy" id="1494959"/>
    <lineage>
        <taxon>Bacteria</taxon>
        <taxon>Bacillati</taxon>
        <taxon>Bacillota</taxon>
        <taxon>Bacilli</taxon>
        <taxon>Bacillales</taxon>
        <taxon>Bacillaceae</taxon>
        <taxon>Pseudogracilibacillus</taxon>
    </lineage>
</organism>
<evidence type="ECO:0000313" key="3">
    <source>
        <dbReference type="EMBL" id="PXW90112.1"/>
    </source>
</evidence>
<evidence type="ECO:0000313" key="4">
    <source>
        <dbReference type="Proteomes" id="UP000247978"/>
    </source>
</evidence>
<comment type="caution">
    <text evidence="3">The sequence shown here is derived from an EMBL/GenBank/DDBJ whole genome shotgun (WGS) entry which is preliminary data.</text>
</comment>
<feature type="domain" description="Amidohydrolase-related" evidence="2">
    <location>
        <begin position="65"/>
        <end position="277"/>
    </location>
</feature>
<dbReference type="InterPro" id="IPR032466">
    <property type="entry name" value="Metal_Hydrolase"/>
</dbReference>
<dbReference type="Pfam" id="PF04909">
    <property type="entry name" value="Amidohydro_2"/>
    <property type="match status" value="1"/>
</dbReference>
<dbReference type="GO" id="GO:0016787">
    <property type="term" value="F:hydrolase activity"/>
    <property type="evidence" value="ECO:0007669"/>
    <property type="project" value="InterPro"/>
</dbReference>
<accession>A0A2V3W7M0</accession>
<evidence type="ECO:0000256" key="1">
    <source>
        <dbReference type="ARBA" id="ARBA00023239"/>
    </source>
</evidence>
<dbReference type="InterPro" id="IPR006680">
    <property type="entry name" value="Amidohydro-rel"/>
</dbReference>
<name>A0A2V3W7M0_9BACI</name>
<dbReference type="PANTHER" id="PTHR21240:SF19">
    <property type="entry name" value="CATALYTIC_ HYDROLASE"/>
    <property type="match status" value="1"/>
</dbReference>
<dbReference type="GO" id="GO:0016831">
    <property type="term" value="F:carboxy-lyase activity"/>
    <property type="evidence" value="ECO:0007669"/>
    <property type="project" value="InterPro"/>
</dbReference>
<dbReference type="RefSeq" id="WP_110393397.1">
    <property type="nucleotide sequence ID" value="NZ_JBHUHB010000001.1"/>
</dbReference>
<keyword evidence="1" id="KW-0456">Lyase</keyword>
<dbReference type="OrthoDB" id="9771932at2"/>
<dbReference type="InterPro" id="IPR032465">
    <property type="entry name" value="ACMSD"/>
</dbReference>
<dbReference type="AlphaFoldDB" id="A0A2V3W7M0"/>
<dbReference type="EMBL" id="QJJQ01000001">
    <property type="protein sequence ID" value="PXW90112.1"/>
    <property type="molecule type" value="Genomic_DNA"/>
</dbReference>
<sequence>MIDMRVRLPNDYRQVSEQEMASFYGKYNEVLDVYTKGPTSTKQLINNLNENNIDLAVVHAEYEFGEDADELNKNVATLVMQYPNQLRGFGTVNLQRLIPLSLIKQAEEIHNFGLKGINLQPIFFDVDPLDRRLYPLYATAEKLGLIMSFHTGVHFSLKSSIIKNNPLFLDQIAVDFPTLKLIACHGGWPWIAEMTAVARRHTNVFIEFGGLDPKYIGLSGSGWDTLFTLMNNLLSDQILFGTDWPVMTAERAIKSWERIGLKKEVLNKLFYENAQKLMEL</sequence>
<dbReference type="Proteomes" id="UP000247978">
    <property type="component" value="Unassembled WGS sequence"/>
</dbReference>
<proteinExistence type="predicted"/>
<gene>
    <name evidence="3" type="ORF">DFR56_10120</name>
</gene>
<keyword evidence="4" id="KW-1185">Reference proteome</keyword>
<dbReference type="CDD" id="cd01292">
    <property type="entry name" value="metallo-dependent_hydrolases"/>
    <property type="match status" value="1"/>
</dbReference>
<protein>
    <recommendedName>
        <fullName evidence="2">Amidohydrolase-related domain-containing protein</fullName>
    </recommendedName>
</protein>
<reference evidence="3 4" key="1">
    <citation type="submission" date="2018-05" db="EMBL/GenBank/DDBJ databases">
        <title>Genomic Encyclopedia of Type Strains, Phase IV (KMG-IV): sequencing the most valuable type-strain genomes for metagenomic binning, comparative biology and taxonomic classification.</title>
        <authorList>
            <person name="Goeker M."/>
        </authorList>
    </citation>
    <scope>NUCLEOTIDE SEQUENCE [LARGE SCALE GENOMIC DNA]</scope>
    <source>
        <strain evidence="3 4">DSM 28556</strain>
    </source>
</reference>
<dbReference type="SUPFAM" id="SSF51556">
    <property type="entry name" value="Metallo-dependent hydrolases"/>
    <property type="match status" value="1"/>
</dbReference>
<evidence type="ECO:0000259" key="2">
    <source>
        <dbReference type="Pfam" id="PF04909"/>
    </source>
</evidence>
<dbReference type="PANTHER" id="PTHR21240">
    <property type="entry name" value="2-AMINO-3-CARBOXYLMUCONATE-6-SEMIALDEHYDE DECARBOXYLASE"/>
    <property type="match status" value="1"/>
</dbReference>